<name>A0ABS8WJX0_DATST</name>
<accession>A0ABS8WJX0</accession>
<keyword evidence="2" id="KW-1133">Transmembrane helix</keyword>
<dbReference type="Proteomes" id="UP000823775">
    <property type="component" value="Unassembled WGS sequence"/>
</dbReference>
<feature type="transmembrane region" description="Helical" evidence="2">
    <location>
        <begin position="38"/>
        <end position="62"/>
    </location>
</feature>
<organism evidence="3 4">
    <name type="scientific">Datura stramonium</name>
    <name type="common">Jimsonweed</name>
    <name type="synonym">Common thornapple</name>
    <dbReference type="NCBI Taxonomy" id="4076"/>
    <lineage>
        <taxon>Eukaryota</taxon>
        <taxon>Viridiplantae</taxon>
        <taxon>Streptophyta</taxon>
        <taxon>Embryophyta</taxon>
        <taxon>Tracheophyta</taxon>
        <taxon>Spermatophyta</taxon>
        <taxon>Magnoliopsida</taxon>
        <taxon>eudicotyledons</taxon>
        <taxon>Gunneridae</taxon>
        <taxon>Pentapetalae</taxon>
        <taxon>asterids</taxon>
        <taxon>lamiids</taxon>
        <taxon>Solanales</taxon>
        <taxon>Solanaceae</taxon>
        <taxon>Solanoideae</taxon>
        <taxon>Datureae</taxon>
        <taxon>Datura</taxon>
    </lineage>
</organism>
<protein>
    <submittedName>
        <fullName evidence="3">Uncharacterized protein</fullName>
    </submittedName>
</protein>
<feature type="region of interest" description="Disordered" evidence="1">
    <location>
        <begin position="114"/>
        <end position="153"/>
    </location>
</feature>
<gene>
    <name evidence="3" type="ORF">HAX54_048916</name>
</gene>
<evidence type="ECO:0000313" key="4">
    <source>
        <dbReference type="Proteomes" id="UP000823775"/>
    </source>
</evidence>
<evidence type="ECO:0000256" key="2">
    <source>
        <dbReference type="SAM" id="Phobius"/>
    </source>
</evidence>
<proteinExistence type="predicted"/>
<dbReference type="EMBL" id="JACEIK010008173">
    <property type="protein sequence ID" value="MCE3051105.1"/>
    <property type="molecule type" value="Genomic_DNA"/>
</dbReference>
<keyword evidence="4" id="KW-1185">Reference proteome</keyword>
<comment type="caution">
    <text evidence="3">The sequence shown here is derived from an EMBL/GenBank/DDBJ whole genome shotgun (WGS) entry which is preliminary data.</text>
</comment>
<evidence type="ECO:0000256" key="1">
    <source>
        <dbReference type="SAM" id="MobiDB-lite"/>
    </source>
</evidence>
<keyword evidence="2" id="KW-0472">Membrane</keyword>
<keyword evidence="2" id="KW-0812">Transmembrane</keyword>
<evidence type="ECO:0000313" key="3">
    <source>
        <dbReference type="EMBL" id="MCE3051105.1"/>
    </source>
</evidence>
<reference evidence="3 4" key="1">
    <citation type="journal article" date="2021" name="BMC Genomics">
        <title>Datura genome reveals duplications of psychoactive alkaloid biosynthetic genes and high mutation rate following tissue culture.</title>
        <authorList>
            <person name="Rajewski A."/>
            <person name="Carter-House D."/>
            <person name="Stajich J."/>
            <person name="Litt A."/>
        </authorList>
    </citation>
    <scope>NUCLEOTIDE SEQUENCE [LARGE SCALE GENOMIC DNA]</scope>
    <source>
        <strain evidence="3">AR-01</strain>
    </source>
</reference>
<sequence length="153" mass="17166">MKKEKKKAPPEPFVIQIIPSSYNFNDFFKIQSRDNKGIISIGQLGAGVWRVIACLCALVILADEGFSRMHLLLIYSPRLDRKWIDHFIAIAIESLYETPLPRFWNTQLPFEAKTTRPSSGASPHGVFKGEKPLSPHGVPVGERASGLDIPMKH</sequence>